<dbReference type="Pfam" id="PF00082">
    <property type="entry name" value="Peptidase_S8"/>
    <property type="match status" value="1"/>
</dbReference>
<evidence type="ECO:0000259" key="9">
    <source>
        <dbReference type="Pfam" id="PF00082"/>
    </source>
</evidence>
<sequence>MFLFAGITSGRSWDQLIQSRKIDLIALWAKDANVVITLIQWGVDKIAATAAWAKGHKGKGIVVATIDTGVRVTHDVLKNNWRSDFGWLDPVNNSPTPKDYHGHGSHVTGSIAGHNGVGVAPEAQWVACVGCTTAGCPQAALTACAEYFLCPKDAQGNQNCKKAPHVINNSWGSNNGTATWFEPAIKAWRAAGIIPVFANGNNGRAGCGTVGSPGVSPNVIGVGATDVADALADFSSRGPAFDKRIKPDVSAPGKLIVSVDSASDSALRLMSGTSMASPHVAGAVALYLSANPKATFDDVLAAFTKTADTAGLTIENKNCGGVSDAQYPNNNYGYGRLNINKAIGSKPAC</sequence>
<name>A0A485KCX6_9STRA</name>
<reference evidence="11 12" key="1">
    <citation type="submission" date="2019-03" db="EMBL/GenBank/DDBJ databases">
        <authorList>
            <person name="Gaulin E."/>
            <person name="Dumas B."/>
        </authorList>
    </citation>
    <scope>NUCLEOTIDE SEQUENCE [LARGE SCALE GENOMIC DNA]</scope>
    <source>
        <strain evidence="11">CBS 568.67</strain>
    </source>
</reference>
<dbReference type="PROSITE" id="PS51892">
    <property type="entry name" value="SUBTILASE"/>
    <property type="match status" value="1"/>
</dbReference>
<dbReference type="OrthoDB" id="2015864at2759"/>
<dbReference type="InterPro" id="IPR023828">
    <property type="entry name" value="Peptidase_S8_Ser-AS"/>
</dbReference>
<organism evidence="11 12">
    <name type="scientific">Aphanomyces stellatus</name>
    <dbReference type="NCBI Taxonomy" id="120398"/>
    <lineage>
        <taxon>Eukaryota</taxon>
        <taxon>Sar</taxon>
        <taxon>Stramenopiles</taxon>
        <taxon>Oomycota</taxon>
        <taxon>Saprolegniomycetes</taxon>
        <taxon>Saprolegniales</taxon>
        <taxon>Verrucalvaceae</taxon>
        <taxon>Aphanomyces</taxon>
    </lineage>
</organism>
<dbReference type="Proteomes" id="UP000332933">
    <property type="component" value="Unassembled WGS sequence"/>
</dbReference>
<dbReference type="InterPro" id="IPR036852">
    <property type="entry name" value="Peptidase_S8/S53_dom_sf"/>
</dbReference>
<feature type="active site" description="Charge relay system" evidence="7 8">
    <location>
        <position position="274"/>
    </location>
</feature>
<evidence type="ECO:0000256" key="7">
    <source>
        <dbReference type="PIRSR" id="PIRSR615500-1"/>
    </source>
</evidence>
<dbReference type="Gene3D" id="3.40.50.200">
    <property type="entry name" value="Peptidase S8/S53 domain"/>
    <property type="match status" value="1"/>
</dbReference>
<dbReference type="PRINTS" id="PR00723">
    <property type="entry name" value="SUBTILISIN"/>
</dbReference>
<evidence type="ECO:0000256" key="2">
    <source>
        <dbReference type="ARBA" id="ARBA00022670"/>
    </source>
</evidence>
<comment type="catalytic activity">
    <reaction evidence="5">
        <text>Hydrolysis of proteins with broad specificity for peptide bonds, and a preference for a large uncharged residue in P1. Hydrolyzes peptide amides.</text>
        <dbReference type="EC" id="3.4.21.62"/>
    </reaction>
</comment>
<evidence type="ECO:0000313" key="12">
    <source>
        <dbReference type="Proteomes" id="UP000332933"/>
    </source>
</evidence>
<dbReference type="InterPro" id="IPR050131">
    <property type="entry name" value="Peptidase_S8_subtilisin-like"/>
</dbReference>
<dbReference type="AlphaFoldDB" id="A0A485KCX6"/>
<evidence type="ECO:0000256" key="4">
    <source>
        <dbReference type="ARBA" id="ARBA00022825"/>
    </source>
</evidence>
<protein>
    <recommendedName>
        <fullName evidence="6">subtilisin</fullName>
        <ecNumber evidence="6">3.4.21.62</ecNumber>
    </recommendedName>
</protein>
<evidence type="ECO:0000256" key="8">
    <source>
        <dbReference type="PROSITE-ProRule" id="PRU01240"/>
    </source>
</evidence>
<dbReference type="InterPro" id="IPR015500">
    <property type="entry name" value="Peptidase_S8_subtilisin-rel"/>
</dbReference>
<dbReference type="PANTHER" id="PTHR43806">
    <property type="entry name" value="PEPTIDASE S8"/>
    <property type="match status" value="1"/>
</dbReference>
<dbReference type="SUPFAM" id="SSF52743">
    <property type="entry name" value="Subtilisin-like"/>
    <property type="match status" value="1"/>
</dbReference>
<keyword evidence="2 8" id="KW-0645">Protease</keyword>
<evidence type="ECO:0000256" key="3">
    <source>
        <dbReference type="ARBA" id="ARBA00022801"/>
    </source>
</evidence>
<feature type="active site" description="Charge relay system" evidence="7 8">
    <location>
        <position position="67"/>
    </location>
</feature>
<dbReference type="PROSITE" id="PS00138">
    <property type="entry name" value="SUBTILASE_SER"/>
    <property type="match status" value="1"/>
</dbReference>
<keyword evidence="4 8" id="KW-0720">Serine protease</keyword>
<dbReference type="PANTHER" id="PTHR43806:SF67">
    <property type="entry name" value="EGF-LIKE DOMAIN-CONTAINING PROTEIN"/>
    <property type="match status" value="1"/>
</dbReference>
<dbReference type="EMBL" id="VJMH01001166">
    <property type="protein sequence ID" value="KAF0712901.1"/>
    <property type="molecule type" value="Genomic_DNA"/>
</dbReference>
<evidence type="ECO:0000256" key="1">
    <source>
        <dbReference type="ARBA" id="ARBA00011073"/>
    </source>
</evidence>
<dbReference type="EMBL" id="CAADRA010001166">
    <property type="protein sequence ID" value="VFT81713.1"/>
    <property type="molecule type" value="Genomic_DNA"/>
</dbReference>
<dbReference type="InterPro" id="IPR000209">
    <property type="entry name" value="Peptidase_S8/S53_dom"/>
</dbReference>
<dbReference type="InterPro" id="IPR022398">
    <property type="entry name" value="Peptidase_S8_His-AS"/>
</dbReference>
<reference evidence="10" key="2">
    <citation type="submission" date="2019-06" db="EMBL/GenBank/DDBJ databases">
        <title>Genomics analysis of Aphanomyces spp. identifies a new class of oomycete effector associated with host adaptation.</title>
        <authorList>
            <person name="Gaulin E."/>
        </authorList>
    </citation>
    <scope>NUCLEOTIDE SEQUENCE</scope>
    <source>
        <strain evidence="10">CBS 578.67</strain>
    </source>
</reference>
<keyword evidence="12" id="KW-1185">Reference proteome</keyword>
<feature type="active site" description="Charge relay system" evidence="7 8">
    <location>
        <position position="103"/>
    </location>
</feature>
<evidence type="ECO:0000256" key="6">
    <source>
        <dbReference type="ARBA" id="ARBA00023619"/>
    </source>
</evidence>
<dbReference type="GO" id="GO:0006508">
    <property type="term" value="P:proteolysis"/>
    <property type="evidence" value="ECO:0007669"/>
    <property type="project" value="UniProtKB-KW"/>
</dbReference>
<evidence type="ECO:0000256" key="5">
    <source>
        <dbReference type="ARBA" id="ARBA00023529"/>
    </source>
</evidence>
<comment type="similarity">
    <text evidence="1 8">Belongs to the peptidase S8 family.</text>
</comment>
<dbReference type="PROSITE" id="PS00137">
    <property type="entry name" value="SUBTILASE_HIS"/>
    <property type="match status" value="1"/>
</dbReference>
<accession>A0A485KCX6</accession>
<gene>
    <name evidence="11" type="primary">Aste57867_4608</name>
    <name evidence="10" type="ORF">As57867_004595</name>
    <name evidence="11" type="ORF">ASTE57867_4608</name>
</gene>
<keyword evidence="3 8" id="KW-0378">Hydrolase</keyword>
<dbReference type="EC" id="3.4.21.62" evidence="6"/>
<dbReference type="GO" id="GO:0004252">
    <property type="term" value="F:serine-type endopeptidase activity"/>
    <property type="evidence" value="ECO:0007669"/>
    <property type="project" value="UniProtKB-UniRule"/>
</dbReference>
<evidence type="ECO:0000313" key="11">
    <source>
        <dbReference type="EMBL" id="VFT81713.1"/>
    </source>
</evidence>
<evidence type="ECO:0000313" key="10">
    <source>
        <dbReference type="EMBL" id="KAF0712901.1"/>
    </source>
</evidence>
<proteinExistence type="inferred from homology"/>
<feature type="domain" description="Peptidase S8/S53" evidence="9">
    <location>
        <begin position="58"/>
        <end position="335"/>
    </location>
</feature>